<dbReference type="PANTHER" id="PTHR32196:SF69">
    <property type="entry name" value="BRANCHED-CHAIN AMINO ACID TRANSPORT SYSTEM, PERMEASE PROTEIN"/>
    <property type="match status" value="1"/>
</dbReference>
<dbReference type="InterPro" id="IPR001851">
    <property type="entry name" value="ABC_transp_permease"/>
</dbReference>
<proteinExistence type="predicted"/>
<dbReference type="Gene3D" id="1.10.3470.10">
    <property type="entry name" value="ABC transporter involved in vitamin B12 uptake, BtuC"/>
    <property type="match status" value="1"/>
</dbReference>
<name>A0ABS6KED4_9FIRM</name>
<evidence type="ECO:0000256" key="6">
    <source>
        <dbReference type="SAM" id="Phobius"/>
    </source>
</evidence>
<reference evidence="7 8" key="1">
    <citation type="submission" date="2021-06" db="EMBL/GenBank/DDBJ databases">
        <title>Description of novel taxa of the family Lachnospiraceae.</title>
        <authorList>
            <person name="Chaplin A.V."/>
            <person name="Sokolova S.R."/>
            <person name="Pikina A.P."/>
            <person name="Korzhanova M."/>
            <person name="Belova V."/>
            <person name="Korostin D."/>
            <person name="Efimov B.A."/>
        </authorList>
    </citation>
    <scope>NUCLEOTIDE SEQUENCE [LARGE SCALE GENOMIC DNA]</scope>
    <source>
        <strain evidence="7 8">ASD4241</strain>
    </source>
</reference>
<feature type="transmembrane region" description="Helical" evidence="6">
    <location>
        <begin position="96"/>
        <end position="117"/>
    </location>
</feature>
<dbReference type="RefSeq" id="WP_158350976.1">
    <property type="nucleotide sequence ID" value="NZ_JAHQCX010000025.1"/>
</dbReference>
<keyword evidence="8" id="KW-1185">Reference proteome</keyword>
<feature type="transmembrane region" description="Helical" evidence="6">
    <location>
        <begin position="290"/>
        <end position="308"/>
    </location>
</feature>
<keyword evidence="2" id="KW-1003">Cell membrane</keyword>
<feature type="transmembrane region" description="Helical" evidence="6">
    <location>
        <begin position="72"/>
        <end position="90"/>
    </location>
</feature>
<evidence type="ECO:0000256" key="2">
    <source>
        <dbReference type="ARBA" id="ARBA00022475"/>
    </source>
</evidence>
<protein>
    <submittedName>
        <fullName evidence="7">ABC transporter permease</fullName>
    </submittedName>
</protein>
<dbReference type="EMBL" id="JAHQCX010000025">
    <property type="protein sequence ID" value="MBU9728887.1"/>
    <property type="molecule type" value="Genomic_DNA"/>
</dbReference>
<evidence type="ECO:0000256" key="4">
    <source>
        <dbReference type="ARBA" id="ARBA00022989"/>
    </source>
</evidence>
<feature type="transmembrane region" description="Helical" evidence="6">
    <location>
        <begin position="124"/>
        <end position="142"/>
    </location>
</feature>
<gene>
    <name evidence="7" type="ORF">KTH90_23125</name>
</gene>
<comment type="subcellular location">
    <subcellularLocation>
        <location evidence="1">Cell membrane</location>
        <topology evidence="1">Multi-pass membrane protein</topology>
    </subcellularLocation>
</comment>
<dbReference type="PANTHER" id="PTHR32196">
    <property type="entry name" value="ABC TRANSPORTER PERMEASE PROTEIN YPHD-RELATED-RELATED"/>
    <property type="match status" value="1"/>
</dbReference>
<sequence>MKEKMLKVKENRIVSYFMPLLIMVIVVLVFAVWTQGRFVRSKNLMMILNQAIILGLVATGAVIIFSTSRISAAMGGSTAMACIIGTYAFLATDSPVAMILGCIGGGLLIMLVTIGLSKILHMDVMILSMIFMTLLMAIQEWVLDGGKILSLDHGTMKSLEKMNLPLILCLVFLAAAAVLFEFSKFGRQLKMIGSNETCARQNGINAQKMLTKAFLLAGVAVGLGSAVILIRSASISQFTANSLNMDAMLAVVLGGTPIRGGTRSKILSGIWGALTVSMLTNGLSMAGIDAIWIQAVRGVFFIVVIALSDKRSEILN</sequence>
<evidence type="ECO:0000256" key="1">
    <source>
        <dbReference type="ARBA" id="ARBA00004651"/>
    </source>
</evidence>
<dbReference type="Proteomes" id="UP001314681">
    <property type="component" value="Unassembled WGS sequence"/>
</dbReference>
<feature type="transmembrane region" description="Helical" evidence="6">
    <location>
        <begin position="45"/>
        <end position="65"/>
    </location>
</feature>
<accession>A0ABS6KED4</accession>
<evidence type="ECO:0000313" key="8">
    <source>
        <dbReference type="Proteomes" id="UP001314681"/>
    </source>
</evidence>
<feature type="transmembrane region" description="Helical" evidence="6">
    <location>
        <begin position="209"/>
        <end position="229"/>
    </location>
</feature>
<evidence type="ECO:0000256" key="5">
    <source>
        <dbReference type="ARBA" id="ARBA00023136"/>
    </source>
</evidence>
<comment type="caution">
    <text evidence="7">The sequence shown here is derived from an EMBL/GenBank/DDBJ whole genome shotgun (WGS) entry which is preliminary data.</text>
</comment>
<keyword evidence="3 6" id="KW-0812">Transmembrane</keyword>
<keyword evidence="4 6" id="KW-1133">Transmembrane helix</keyword>
<evidence type="ECO:0000313" key="7">
    <source>
        <dbReference type="EMBL" id="MBU9728887.1"/>
    </source>
</evidence>
<feature type="transmembrane region" description="Helical" evidence="6">
    <location>
        <begin position="12"/>
        <end position="33"/>
    </location>
</feature>
<keyword evidence="5 6" id="KW-0472">Membrane</keyword>
<dbReference type="InterPro" id="IPR037294">
    <property type="entry name" value="ABC_BtuC-like"/>
</dbReference>
<dbReference type="Pfam" id="PF02653">
    <property type="entry name" value="BPD_transp_2"/>
    <property type="match status" value="1"/>
</dbReference>
<evidence type="ECO:0000256" key="3">
    <source>
        <dbReference type="ARBA" id="ARBA00022692"/>
    </source>
</evidence>
<organism evidence="7 8">
    <name type="scientific">Diplocloster modestus</name>
    <dbReference type="NCBI Taxonomy" id="2850322"/>
    <lineage>
        <taxon>Bacteria</taxon>
        <taxon>Bacillati</taxon>
        <taxon>Bacillota</taxon>
        <taxon>Clostridia</taxon>
        <taxon>Lachnospirales</taxon>
        <taxon>Lachnospiraceae</taxon>
        <taxon>Diplocloster</taxon>
    </lineage>
</organism>
<feature type="transmembrane region" description="Helical" evidence="6">
    <location>
        <begin position="162"/>
        <end position="182"/>
    </location>
</feature>